<organism evidence="1 2">
    <name type="scientific">Nepenthes gracilis</name>
    <name type="common">Slender pitcher plant</name>
    <dbReference type="NCBI Taxonomy" id="150966"/>
    <lineage>
        <taxon>Eukaryota</taxon>
        <taxon>Viridiplantae</taxon>
        <taxon>Streptophyta</taxon>
        <taxon>Embryophyta</taxon>
        <taxon>Tracheophyta</taxon>
        <taxon>Spermatophyta</taxon>
        <taxon>Magnoliopsida</taxon>
        <taxon>eudicotyledons</taxon>
        <taxon>Gunneridae</taxon>
        <taxon>Pentapetalae</taxon>
        <taxon>Caryophyllales</taxon>
        <taxon>Nepenthaceae</taxon>
        <taxon>Nepenthes</taxon>
    </lineage>
</organism>
<keyword evidence="2" id="KW-1185">Reference proteome</keyword>
<comment type="caution">
    <text evidence="1">The sequence shown here is derived from an EMBL/GenBank/DDBJ whole genome shotgun (WGS) entry which is preliminary data.</text>
</comment>
<dbReference type="AlphaFoldDB" id="A0AAD3TH03"/>
<proteinExistence type="predicted"/>
<accession>A0AAD3TH03</accession>
<gene>
    <name evidence="1" type="ORF">Nepgr_031238</name>
</gene>
<evidence type="ECO:0008006" key="3">
    <source>
        <dbReference type="Google" id="ProtNLM"/>
    </source>
</evidence>
<name>A0AAD3TH03_NEPGR</name>
<dbReference type="EMBL" id="BSYO01000036">
    <property type="protein sequence ID" value="GMH29395.1"/>
    <property type="molecule type" value="Genomic_DNA"/>
</dbReference>
<dbReference type="Proteomes" id="UP001279734">
    <property type="component" value="Unassembled WGS sequence"/>
</dbReference>
<evidence type="ECO:0000313" key="2">
    <source>
        <dbReference type="Proteomes" id="UP001279734"/>
    </source>
</evidence>
<protein>
    <recommendedName>
        <fullName evidence="3">Pentatricopeptide repeat-containing protein</fullName>
    </recommendedName>
</protein>
<reference evidence="1" key="1">
    <citation type="submission" date="2023-05" db="EMBL/GenBank/DDBJ databases">
        <title>Nepenthes gracilis genome sequencing.</title>
        <authorList>
            <person name="Fukushima K."/>
        </authorList>
    </citation>
    <scope>NUCLEOTIDE SEQUENCE</scope>
    <source>
        <strain evidence="1">SING2019-196</strain>
    </source>
</reference>
<sequence>MKRRRFRTWELHDLVMEVTTKDGGFQVYLKVLEELSSCGVSKPPDAFLVSISSFWKVGIPETAVESFDMMTDFSEKKS</sequence>
<evidence type="ECO:0000313" key="1">
    <source>
        <dbReference type="EMBL" id="GMH29395.1"/>
    </source>
</evidence>